<feature type="domain" description="C2H2-type" evidence="3">
    <location>
        <begin position="69"/>
        <end position="96"/>
    </location>
</feature>
<dbReference type="SUPFAM" id="SSF57667">
    <property type="entry name" value="beta-beta-alpha zinc fingers"/>
    <property type="match status" value="1"/>
</dbReference>
<keyword evidence="1" id="KW-0863">Zinc-finger</keyword>
<protein>
    <recommendedName>
        <fullName evidence="3">C2H2-type domain-containing protein</fullName>
    </recommendedName>
</protein>
<keyword evidence="5" id="KW-1185">Reference proteome</keyword>
<keyword evidence="1" id="KW-0862">Zinc</keyword>
<feature type="compositionally biased region" description="Low complexity" evidence="2">
    <location>
        <begin position="38"/>
        <end position="61"/>
    </location>
</feature>
<evidence type="ECO:0000259" key="3">
    <source>
        <dbReference type="PROSITE" id="PS50157"/>
    </source>
</evidence>
<keyword evidence="1" id="KW-0479">Metal-binding</keyword>
<proteinExistence type="predicted"/>
<gene>
    <name evidence="4" type="ORF">VTK73DRAFT_2104</name>
</gene>
<dbReference type="PROSITE" id="PS50157">
    <property type="entry name" value="ZINC_FINGER_C2H2_2"/>
    <property type="match status" value="1"/>
</dbReference>
<organism evidence="4 5">
    <name type="scientific">Phialemonium thermophilum</name>
    <dbReference type="NCBI Taxonomy" id="223376"/>
    <lineage>
        <taxon>Eukaryota</taxon>
        <taxon>Fungi</taxon>
        <taxon>Dikarya</taxon>
        <taxon>Ascomycota</taxon>
        <taxon>Pezizomycotina</taxon>
        <taxon>Sordariomycetes</taxon>
        <taxon>Sordariomycetidae</taxon>
        <taxon>Cephalothecales</taxon>
        <taxon>Cephalothecaceae</taxon>
        <taxon>Phialemonium</taxon>
    </lineage>
</organism>
<dbReference type="InterPro" id="IPR013087">
    <property type="entry name" value="Znf_C2H2_type"/>
</dbReference>
<evidence type="ECO:0000313" key="5">
    <source>
        <dbReference type="Proteomes" id="UP001586593"/>
    </source>
</evidence>
<dbReference type="PROSITE" id="PS00028">
    <property type="entry name" value="ZINC_FINGER_C2H2_1"/>
    <property type="match status" value="1"/>
</dbReference>
<sequence length="104" mass="10965">MASPIANLLDHDRPGASFLAQPRGGPGAAPSAPPPASPSSSPSYPRPPAASRAAPYPAPGGHSTTQSLYQCADCLRRYSRPEHLQRHIATHTLGKRFVCDVDLL</sequence>
<evidence type="ECO:0000313" key="4">
    <source>
        <dbReference type="EMBL" id="KAL1844644.1"/>
    </source>
</evidence>
<dbReference type="EMBL" id="JAZHXJ010001567">
    <property type="protein sequence ID" value="KAL1844644.1"/>
    <property type="molecule type" value="Genomic_DNA"/>
</dbReference>
<dbReference type="InterPro" id="IPR036236">
    <property type="entry name" value="Znf_C2H2_sf"/>
</dbReference>
<dbReference type="Proteomes" id="UP001586593">
    <property type="component" value="Unassembled WGS sequence"/>
</dbReference>
<dbReference type="Gene3D" id="3.30.160.60">
    <property type="entry name" value="Classic Zinc Finger"/>
    <property type="match status" value="1"/>
</dbReference>
<comment type="caution">
    <text evidence="4">The sequence shown here is derived from an EMBL/GenBank/DDBJ whole genome shotgun (WGS) entry which is preliminary data.</text>
</comment>
<reference evidence="4 5" key="1">
    <citation type="journal article" date="2024" name="Commun. Biol.">
        <title>Comparative genomic analysis of thermophilic fungi reveals convergent evolutionary adaptations and gene losses.</title>
        <authorList>
            <person name="Steindorff A.S."/>
            <person name="Aguilar-Pontes M.V."/>
            <person name="Robinson A.J."/>
            <person name="Andreopoulos B."/>
            <person name="LaButti K."/>
            <person name="Kuo A."/>
            <person name="Mondo S."/>
            <person name="Riley R."/>
            <person name="Otillar R."/>
            <person name="Haridas S."/>
            <person name="Lipzen A."/>
            <person name="Grimwood J."/>
            <person name="Schmutz J."/>
            <person name="Clum A."/>
            <person name="Reid I.D."/>
            <person name="Moisan M.C."/>
            <person name="Butler G."/>
            <person name="Nguyen T.T.M."/>
            <person name="Dewar K."/>
            <person name="Conant G."/>
            <person name="Drula E."/>
            <person name="Henrissat B."/>
            <person name="Hansel C."/>
            <person name="Singer S."/>
            <person name="Hutchinson M.I."/>
            <person name="de Vries R.P."/>
            <person name="Natvig D.O."/>
            <person name="Powell A.J."/>
            <person name="Tsang A."/>
            <person name="Grigoriev I.V."/>
        </authorList>
    </citation>
    <scope>NUCLEOTIDE SEQUENCE [LARGE SCALE GENOMIC DNA]</scope>
    <source>
        <strain evidence="4 5">ATCC 24622</strain>
    </source>
</reference>
<name>A0ABR3VSL0_9PEZI</name>
<evidence type="ECO:0000256" key="2">
    <source>
        <dbReference type="SAM" id="MobiDB-lite"/>
    </source>
</evidence>
<dbReference type="Pfam" id="PF00096">
    <property type="entry name" value="zf-C2H2"/>
    <property type="match status" value="1"/>
</dbReference>
<evidence type="ECO:0000256" key="1">
    <source>
        <dbReference type="PROSITE-ProRule" id="PRU00042"/>
    </source>
</evidence>
<feature type="region of interest" description="Disordered" evidence="2">
    <location>
        <begin position="1"/>
        <end position="65"/>
    </location>
</feature>
<accession>A0ABR3VSL0</accession>